<accession>A0A8T0D8Z3</accession>
<dbReference type="Proteomes" id="UP000699462">
    <property type="component" value="Unassembled WGS sequence"/>
</dbReference>
<dbReference type="OrthoDB" id="10429140at2759"/>
<protein>
    <submittedName>
        <fullName evidence="2">Uncharacterized protein</fullName>
    </submittedName>
</protein>
<evidence type="ECO:0000313" key="2">
    <source>
        <dbReference type="EMBL" id="KAF8564313.1"/>
    </source>
</evidence>
<dbReference type="EMBL" id="JTDF01009041">
    <property type="protein sequence ID" value="KAF8564313.1"/>
    <property type="molecule type" value="Genomic_DNA"/>
</dbReference>
<dbReference type="AlphaFoldDB" id="A0A8T0D8Z3"/>
<organism evidence="2 3">
    <name type="scientific">Paragonimus westermani</name>
    <dbReference type="NCBI Taxonomy" id="34504"/>
    <lineage>
        <taxon>Eukaryota</taxon>
        <taxon>Metazoa</taxon>
        <taxon>Spiralia</taxon>
        <taxon>Lophotrochozoa</taxon>
        <taxon>Platyhelminthes</taxon>
        <taxon>Trematoda</taxon>
        <taxon>Digenea</taxon>
        <taxon>Plagiorchiida</taxon>
        <taxon>Troglotremata</taxon>
        <taxon>Troglotrematidae</taxon>
        <taxon>Paragonimus</taxon>
    </lineage>
</organism>
<evidence type="ECO:0000256" key="1">
    <source>
        <dbReference type="SAM" id="MobiDB-lite"/>
    </source>
</evidence>
<proteinExistence type="predicted"/>
<keyword evidence="3" id="KW-1185">Reference proteome</keyword>
<evidence type="ECO:0000313" key="3">
    <source>
        <dbReference type="Proteomes" id="UP000699462"/>
    </source>
</evidence>
<comment type="caution">
    <text evidence="2">The sequence shown here is derived from an EMBL/GenBank/DDBJ whole genome shotgun (WGS) entry which is preliminary data.</text>
</comment>
<gene>
    <name evidence="2" type="ORF">P879_08500</name>
</gene>
<reference evidence="2 3" key="1">
    <citation type="submission" date="2019-07" db="EMBL/GenBank/DDBJ databases">
        <title>Annotation for the trematode Paragonimus westermani.</title>
        <authorList>
            <person name="Choi Y.-J."/>
        </authorList>
    </citation>
    <scope>NUCLEOTIDE SEQUENCE [LARGE SCALE GENOMIC DNA]</scope>
    <source>
        <strain evidence="2">180907_Pwestermani</strain>
    </source>
</reference>
<feature type="region of interest" description="Disordered" evidence="1">
    <location>
        <begin position="211"/>
        <end position="249"/>
    </location>
</feature>
<feature type="compositionally biased region" description="Polar residues" evidence="1">
    <location>
        <begin position="223"/>
        <end position="232"/>
    </location>
</feature>
<name>A0A8T0D8Z3_9TREM</name>
<feature type="region of interest" description="Disordered" evidence="1">
    <location>
        <begin position="88"/>
        <end position="128"/>
    </location>
</feature>
<sequence>MHFIKSGLPSVPDLPDRFLQWTSLNETKSSQVAEQQLVKDNPWNANTLDTFGPLTDQVDEFLVRKPEYVSLTRIQRSETTGSKLLDVVEDTSSSDEATCANEDEQKEESVADVTEPTSMKKSTRVRRAKSELRRKIRTHSKIEFDESGQVVRRTIGDIPVVNALDASVEETQPSTINRLDVENERRLLHQVVDQEDRKLWKERRLEQKRLNRKKLKDAKNKLQRQPSCSLETVSLGEPDSPPKKKSRRV</sequence>